<dbReference type="EMBL" id="MK359351">
    <property type="protein sequence ID" value="QAY12818.1"/>
    <property type="molecule type" value="Genomic_DNA"/>
</dbReference>
<proteinExistence type="predicted"/>
<accession>A0A411CG12</accession>
<dbReference type="Proteomes" id="UP000290874">
    <property type="component" value="Segment"/>
</dbReference>
<gene>
    <name evidence="1" type="primary">202</name>
    <name evidence="1" type="ORF">SEA_BOOMERJR_202</name>
</gene>
<evidence type="ECO:0000313" key="1">
    <source>
        <dbReference type="EMBL" id="QAY12818.1"/>
    </source>
</evidence>
<evidence type="ECO:0000313" key="2">
    <source>
        <dbReference type="Proteomes" id="UP000290874"/>
    </source>
</evidence>
<reference evidence="1 2" key="1">
    <citation type="submission" date="2019-01" db="EMBL/GenBank/DDBJ databases">
        <authorList>
            <person name="Harback M.R."/>
            <person name="Lyon D.B."/>
            <person name="Yucebas K."/>
            <person name="Mousa M."/>
            <person name="Kling S."/>
            <person name="Yavner J."/>
            <person name="Shaffer C.D."/>
            <person name="Weston-Hafer K.A."/>
            <person name="Garlena R.A."/>
            <person name="Russell D.A."/>
            <person name="Pope W.H."/>
            <person name="Jacobs-Sera D."/>
            <person name="Hendrix R.W."/>
            <person name="Hatfull G.F."/>
        </authorList>
    </citation>
    <scope>NUCLEOTIDE SEQUENCE [LARGE SCALE GENOMIC DNA]</scope>
</reference>
<sequence>MQANEEWRNDPRRRYLAEHLCKKRARLYRMIIEDLEKADRCLQMIQETGEEVPNAFNGYRTMSFARDLETARRKYKHYNNPTSVLIGNMAAFGEGA</sequence>
<organism evidence="1 2">
    <name type="scientific">Streptomyces phage BoomerJR</name>
    <dbReference type="NCBI Taxonomy" id="2502449"/>
    <lineage>
        <taxon>Viruses</taxon>
        <taxon>Duplodnaviria</taxon>
        <taxon>Heunggongvirae</taxon>
        <taxon>Uroviricota</taxon>
        <taxon>Caudoviricetes</taxon>
        <taxon>Stanwilliamsviridae</taxon>
        <taxon>Boydwoodruffvirinae</taxon>
        <taxon>Karimacvirus</taxon>
        <taxon>Karimacvirus yaboi</taxon>
        <taxon>Streptomyces virus Yaboi</taxon>
    </lineage>
</organism>
<protein>
    <submittedName>
        <fullName evidence="1">Uncharacterized protein</fullName>
    </submittedName>
</protein>
<name>A0A411CG12_9CAUD</name>